<dbReference type="Pfam" id="PF00700">
    <property type="entry name" value="Flagellin_C"/>
    <property type="match status" value="1"/>
</dbReference>
<keyword evidence="6" id="KW-1185">Reference proteome</keyword>
<dbReference type="InterPro" id="IPR001492">
    <property type="entry name" value="Flagellin"/>
</dbReference>
<gene>
    <name evidence="5" type="primary">flgL</name>
    <name evidence="5" type="ORF">GCM10011273_00340</name>
</gene>
<dbReference type="Proteomes" id="UP000662572">
    <property type="component" value="Unassembled WGS sequence"/>
</dbReference>
<keyword evidence="3" id="KW-0975">Bacterial flagellum</keyword>
<dbReference type="GO" id="GO:0005198">
    <property type="term" value="F:structural molecule activity"/>
    <property type="evidence" value="ECO:0007669"/>
    <property type="project" value="InterPro"/>
</dbReference>
<evidence type="ECO:0000259" key="4">
    <source>
        <dbReference type="Pfam" id="PF00700"/>
    </source>
</evidence>
<proteinExistence type="inferred from homology"/>
<protein>
    <submittedName>
        <fullName evidence="5">Flagellin</fullName>
    </submittedName>
</protein>
<dbReference type="AlphaFoldDB" id="A0A918ULV8"/>
<keyword evidence="5" id="KW-0969">Cilium</keyword>
<dbReference type="GO" id="GO:0009288">
    <property type="term" value="C:bacterial-type flagellum"/>
    <property type="evidence" value="ECO:0007669"/>
    <property type="project" value="UniProtKB-SubCell"/>
</dbReference>
<dbReference type="RefSeq" id="WP_189484368.1">
    <property type="nucleotide sequence ID" value="NZ_BMZB01000001.1"/>
</dbReference>
<evidence type="ECO:0000313" key="6">
    <source>
        <dbReference type="Proteomes" id="UP000662572"/>
    </source>
</evidence>
<comment type="caution">
    <text evidence="5">The sequence shown here is derived from an EMBL/GenBank/DDBJ whole genome shotgun (WGS) entry which is preliminary data.</text>
</comment>
<feature type="domain" description="Flagellin C-terminal" evidence="4">
    <location>
        <begin position="228"/>
        <end position="306"/>
    </location>
</feature>
<accession>A0A918ULV8</accession>
<dbReference type="EMBL" id="BMZB01000001">
    <property type="protein sequence ID" value="GGZ19754.1"/>
    <property type="molecule type" value="Genomic_DNA"/>
</dbReference>
<name>A0A918ULV8_9CAUL</name>
<dbReference type="Gene3D" id="1.20.1330.10">
    <property type="entry name" value="f41 fragment of flagellin, N-terminal domain"/>
    <property type="match status" value="1"/>
</dbReference>
<dbReference type="InterPro" id="IPR046358">
    <property type="entry name" value="Flagellin_C"/>
</dbReference>
<evidence type="ECO:0000256" key="2">
    <source>
        <dbReference type="ARBA" id="ARBA00005709"/>
    </source>
</evidence>
<keyword evidence="5" id="KW-0966">Cell projection</keyword>
<reference evidence="5" key="1">
    <citation type="journal article" date="2014" name="Int. J. Syst. Evol. Microbiol.">
        <title>Complete genome sequence of Corynebacterium casei LMG S-19264T (=DSM 44701T), isolated from a smear-ripened cheese.</title>
        <authorList>
            <consortium name="US DOE Joint Genome Institute (JGI-PGF)"/>
            <person name="Walter F."/>
            <person name="Albersmeier A."/>
            <person name="Kalinowski J."/>
            <person name="Ruckert C."/>
        </authorList>
    </citation>
    <scope>NUCLEOTIDE SEQUENCE</scope>
    <source>
        <strain evidence="5">KCTC 32296</strain>
    </source>
</reference>
<evidence type="ECO:0000256" key="3">
    <source>
        <dbReference type="ARBA" id="ARBA00023143"/>
    </source>
</evidence>
<comment type="subcellular location">
    <subcellularLocation>
        <location evidence="1">Bacterial flagellum</location>
    </subcellularLocation>
</comment>
<dbReference type="PANTHER" id="PTHR42792">
    <property type="entry name" value="FLAGELLIN"/>
    <property type="match status" value="1"/>
</dbReference>
<sequence length="307" mass="32860">MRISTSQSWNNALSNLMQAQSRQNQANEQVQTQKVATDLRGYGRSSEIVASYQSSVTRIEGYLSVNQTVADRLDTQNLALERVGEGAEGARQTILDALANGSANTMMQALNSDFAAVVDGLNFKHQGQYLFAGGKDDTAPVNVSTMAQAAALTNVADAFDNGTIKKSSQIDATTKLQTGMLADDLGSEVMQIYKDLYDYHASANGPLDGELNDAQQTFLTGIASRFATAYNNVLESTSLNGTYQNRVENAATSLTAQSTSLQGLLSDRTGVDLAEAYTKLEMATVSVNASAQVVANLKQTTLLDLLR</sequence>
<dbReference type="SUPFAM" id="SSF64518">
    <property type="entry name" value="Phase 1 flagellin"/>
    <property type="match status" value="1"/>
</dbReference>
<reference evidence="5" key="2">
    <citation type="submission" date="2020-09" db="EMBL/GenBank/DDBJ databases">
        <authorList>
            <person name="Sun Q."/>
            <person name="Kim S."/>
        </authorList>
    </citation>
    <scope>NUCLEOTIDE SEQUENCE</scope>
    <source>
        <strain evidence="5">KCTC 32296</strain>
    </source>
</reference>
<evidence type="ECO:0000313" key="5">
    <source>
        <dbReference type="EMBL" id="GGZ19754.1"/>
    </source>
</evidence>
<keyword evidence="5" id="KW-0282">Flagellum</keyword>
<evidence type="ECO:0000256" key="1">
    <source>
        <dbReference type="ARBA" id="ARBA00004365"/>
    </source>
</evidence>
<comment type="similarity">
    <text evidence="2">Belongs to the bacterial flagellin family.</text>
</comment>
<organism evidence="5 6">
    <name type="scientific">Asticcacaulis endophyticus</name>
    <dbReference type="NCBI Taxonomy" id="1395890"/>
    <lineage>
        <taxon>Bacteria</taxon>
        <taxon>Pseudomonadati</taxon>
        <taxon>Pseudomonadota</taxon>
        <taxon>Alphaproteobacteria</taxon>
        <taxon>Caulobacterales</taxon>
        <taxon>Caulobacteraceae</taxon>
        <taxon>Asticcacaulis</taxon>
    </lineage>
</organism>
<dbReference type="PANTHER" id="PTHR42792:SF1">
    <property type="entry name" value="FLAGELLAR HOOK-ASSOCIATED PROTEIN 3"/>
    <property type="match status" value="1"/>
</dbReference>